<accession>A0A327QUR9</accession>
<organism evidence="2 3">
    <name type="scientific">Chitinophaga skermanii</name>
    <dbReference type="NCBI Taxonomy" id="331697"/>
    <lineage>
        <taxon>Bacteria</taxon>
        <taxon>Pseudomonadati</taxon>
        <taxon>Bacteroidota</taxon>
        <taxon>Chitinophagia</taxon>
        <taxon>Chitinophagales</taxon>
        <taxon>Chitinophagaceae</taxon>
        <taxon>Chitinophaga</taxon>
    </lineage>
</organism>
<protein>
    <submittedName>
        <fullName evidence="2">Uncharacterized protein</fullName>
    </submittedName>
</protein>
<feature type="transmembrane region" description="Helical" evidence="1">
    <location>
        <begin position="1805"/>
        <end position="1826"/>
    </location>
</feature>
<reference evidence="2 3" key="1">
    <citation type="submission" date="2018-06" db="EMBL/GenBank/DDBJ databases">
        <title>Genomic Encyclopedia of Archaeal and Bacterial Type Strains, Phase II (KMG-II): from individual species to whole genera.</title>
        <authorList>
            <person name="Goeker M."/>
        </authorList>
    </citation>
    <scope>NUCLEOTIDE SEQUENCE [LARGE SCALE GENOMIC DNA]</scope>
    <source>
        <strain evidence="2 3">DSM 23857</strain>
    </source>
</reference>
<comment type="caution">
    <text evidence="2">The sequence shown here is derived from an EMBL/GenBank/DDBJ whole genome shotgun (WGS) entry which is preliminary data.</text>
</comment>
<keyword evidence="1" id="KW-0472">Membrane</keyword>
<keyword evidence="1" id="KW-0812">Transmembrane</keyword>
<evidence type="ECO:0000313" key="3">
    <source>
        <dbReference type="Proteomes" id="UP000249547"/>
    </source>
</evidence>
<sequence>MSLTNYTFTSFSLLNPVYMFLVALEDTLKKRKTAEDQLQFLAADLGESAAKEFLSITNLVAIDFSLASIELIEQKLLVVKGQVTLWGLYHHPFILEINEQACFTCYAANLPPLWHLYDAFPISEEDKKKLQIQYTPHCLLFTNTVQSRQQPAGNWLKGINVLGEANLTYALKNLQLLYNNHTSISLQSLIKPVDKLFDIQFFTGVNTATTIVLPNWQLKIGTGTPGIVTSQLQNGPLQLPVHIDIPPFNDPLDELALRLQERIALKDAYVKDEDLAPRTVYESLGVRELHLTNGVVERKGATLVLTGTAGLFELSLPSKHTWTFSLSSDNKLEYALAIELPNKWDATTLFPLTKFTFFEELLWKQLLYNTVENSIQVGEPYRVEKGWSVHVQINKDEGLNELQVLNEQFTAFNMIGRMKPANIGRFELEFTRTFSKDLTASLTGIVPFTMKAPLTLQLGIDNASIRAYIEGNVDMQPLPSFTGQLQLPLAGTNLEVYTLKSKHEIAQKNIVSSFLQLSKDAANDFVPASLLNAAALTMKEFQVDFTKELRSNTHTTALLVPSKEAGTFEWSPYPSSPIKLNGFNWTYKRGFNLLEAGAPLEYVMGATFSGKMAIGNTHDLDVSLDMPFEGDWEFVLTDPSKQPTLTDLAMLLWNSTTAKQDEIMKSLPSNLIDTKATAPGIKLAAVKVGFNPTLQQGGPYLSYGSVEISQTAPWKPLGTDALKLDGWKAIIKVDVKNGNAVSGKIEGQVVIANQGPLQIHMPIPAQQDGWTMQLIEGQQISFPGMGHFLQLLHGQDLQLPQKFHAFGAFDITKLYVKVDPTKPSVNEFLLAFQSKTNWVFIEDLLDVKVNNASIEMKRINDVCHFYGTIKGEINFGEATVNMIVQKHGEQPWYTSFWLSEAIELPGLESLAKWMFPDQSLQYVVPSFMPFKKGIELNKLGMVLSSDKGLLQSISFGVRNLDSWDILSGYLSLQAVDVSMDIAKEKDVFGIHEAHIKALWDIAGTQFLFTADKAKVTAPWILKGKLIKQEALALEKILGALQHFEHTQLPKLDSLPNIALTDWETTIIPEEGFFHMKGDINTPWKIQLGSMSLQMLSVGGEITVKRSQEEEFSYAATVTGRLKIQSLQALMGVSLGNGDTPIIFTGHLTAEEAKAVTLPALSNEFVPTAWEVQTPAGMTGFQLNTASVYLNPSDKVFYLHGKFSFGDQPGDLETLFYAEEVPGKTVEEKVTNQFIFAGQLGEHFTFEKLWPDAKVIDQFIQLKSVYTWFNSHDIADVNALKKKFTTIPAALQHNIPTDKFQTAGIAAGWHVYGALDFSTDLLKTYLQLSKLKDAPLVQAYGDITKDPAKRIFRAQFAPFSFWDTITFGNKTTGEMLQFEYKAADGGSYSIAGPLGIKLFQENYQFDGALTINTKTATFKTSMPSTKPIDAPFGLTKVKLASAALQVDYSFATVEKKEADINISLSAAIKVGENATFDVMLKCRQVNPVLLKISLKGQFTVGQLFNYFIQTPQWPTTVFDIGLKDGALTYYKKANDTNNNIGESGLEDGLNLQTQLILFIKKEYLLNITAHINDKGLLGRASLPEKIDFGILQIAGAKDNGRDPYKDGPSLFINTQQDKPTIGLEAGINLFNYPLGVATVEVQKDGHGQQKLHAQLQTKPVEHWGNFTLGFSYSKQQGLAIDKWPNWKFTGANDVFNFIKVIQDIMALTGFCEFAVNTATSTLVNTKFDVSPSVRVGEHGLELVLAGKYIICTIGGAEITTLDFPAEFIVQLPSDTHFDSVYDACVKVIVDSAAHFVAELFKEPVKLGIFVMSVFGPIIGGEIIARLLCMGLGSLILPTFFTISDGVIVILPVILTPGHLPKLNPGVRIEPPVFDYHTYENGKLIVTWHPASYANQYPVNLKLGDNNSLLHEILPFNKRNIEYQVNRETLPAGTLTFSVASKYGDVISKPNEFTIQKLPPVKALKLVHVEASGECIITWSHDNVGQTADIQLYKGTSLVKDLKLQKSPLVIAIKDMESGDYNVSAVANAAGMIESSTVKTSYVISKLSKPTELQAKGMVDSIEFTWKNVNDSDEYEIQIWDGEKSIHQASTYNKQYVYPIKTGGSFTATVRNVGQRIGEPSAWTAHSNMVAYLPPPKVTRFDFDSNTHSLVTTWEPVPGAVEYELQIVTINEKMFIVHAIDMDGGSFGYHLNVDALPYVPSYQVRLRSKGTGNINSSVFIIHEQSVMRLANMPFFNGMVAVDGKHINLAMSPINDTTTYRIELIEHSTPQPKIIDKRIIENKPPIQFPADLLALIEVPYTFKCYPVKAGWIDGVPHESEIIRRKAAPTIMKAAVNLNTLYVELEMNAPRNSYQMFLTGPENTTHLFVDPPGELYIGALKAGTYDIHVVITSSTYNIGSESSNTVTIELNPILLDDEARFIATNKIHPEAAFKRLKATFPYESFLNIMTALHHAKYPMGNALWGLIATYKSINQLTAAAYLDIVNKVYEDEVAIIVARSTFDKDVPANVAAEKLVVYMNNVTSPIVIITALVAAGYPGKDAAAALRGLKGFINEPIIDDIIQWLIAGR</sequence>
<gene>
    <name evidence="2" type="ORF">LX64_02635</name>
</gene>
<keyword evidence="3" id="KW-1185">Reference proteome</keyword>
<name>A0A327QUR9_9BACT</name>
<dbReference type="Proteomes" id="UP000249547">
    <property type="component" value="Unassembled WGS sequence"/>
</dbReference>
<proteinExistence type="predicted"/>
<keyword evidence="1" id="KW-1133">Transmembrane helix</keyword>
<evidence type="ECO:0000313" key="2">
    <source>
        <dbReference type="EMBL" id="RAJ05477.1"/>
    </source>
</evidence>
<dbReference type="EMBL" id="QLLL01000004">
    <property type="protein sequence ID" value="RAJ05477.1"/>
    <property type="molecule type" value="Genomic_DNA"/>
</dbReference>
<evidence type="ECO:0000256" key="1">
    <source>
        <dbReference type="SAM" id="Phobius"/>
    </source>
</evidence>
<feature type="transmembrane region" description="Helical" evidence="1">
    <location>
        <begin position="1833"/>
        <end position="1853"/>
    </location>
</feature>